<evidence type="ECO:0000256" key="2">
    <source>
        <dbReference type="ARBA" id="ARBA00023315"/>
    </source>
</evidence>
<keyword evidence="2" id="KW-0012">Acyltransferase</keyword>
<organism evidence="4 5">
    <name type="scientific">Priestia veravalensis</name>
    <dbReference type="NCBI Taxonomy" id="1414648"/>
    <lineage>
        <taxon>Bacteria</taxon>
        <taxon>Bacillati</taxon>
        <taxon>Bacillota</taxon>
        <taxon>Bacilli</taxon>
        <taxon>Bacillales</taxon>
        <taxon>Bacillaceae</taxon>
        <taxon>Priestia</taxon>
    </lineage>
</organism>
<evidence type="ECO:0000259" key="3">
    <source>
        <dbReference type="PROSITE" id="PS51186"/>
    </source>
</evidence>
<dbReference type="Gene3D" id="3.40.630.30">
    <property type="match status" value="1"/>
</dbReference>
<keyword evidence="1 4" id="KW-0808">Transferase</keyword>
<proteinExistence type="predicted"/>
<dbReference type="PANTHER" id="PTHR43420">
    <property type="entry name" value="ACETYLTRANSFERASE"/>
    <property type="match status" value="1"/>
</dbReference>
<dbReference type="InterPro" id="IPR050680">
    <property type="entry name" value="YpeA/RimI_acetyltransf"/>
</dbReference>
<gene>
    <name evidence="4" type="ORF">AS180_15885</name>
</gene>
<dbReference type="AlphaFoldDB" id="A0A0V8JIW6"/>
<evidence type="ECO:0000313" key="4">
    <source>
        <dbReference type="EMBL" id="KSU86908.1"/>
    </source>
</evidence>
<accession>A0A0V8JIW6</accession>
<sequence length="166" mass="19070">MNIRLLTKEDADIYWELRLRALRDHPESFVLSYEEECEKEVSDIRKQFPTFEDEFIMGGFLDDKLVGIVGYKKQKPLKVQHKGDIWGMYVAPEARGMGLGKSLLKAVIEQASKSTELLQIYLVVAANNQGAKALYTALGFNSYGFEKQALHVEDKFIDEEHMVLYM</sequence>
<comment type="caution">
    <text evidence="4">The sequence shown here is derived from an EMBL/GenBank/DDBJ whole genome shotgun (WGS) entry which is preliminary data.</text>
</comment>
<dbReference type="PROSITE" id="PS51186">
    <property type="entry name" value="GNAT"/>
    <property type="match status" value="1"/>
</dbReference>
<dbReference type="SUPFAM" id="SSF55729">
    <property type="entry name" value="Acyl-CoA N-acyltransferases (Nat)"/>
    <property type="match status" value="1"/>
</dbReference>
<dbReference type="RefSeq" id="WP_025911434.1">
    <property type="nucleotide sequence ID" value="NZ_KQ758675.1"/>
</dbReference>
<reference evidence="4 5" key="1">
    <citation type="submission" date="2015-11" db="EMBL/GenBank/DDBJ databases">
        <title>Bacillus caseinolyticus sp nov.</title>
        <authorList>
            <person name="Dastager S.G."/>
            <person name="Mawlankar R."/>
        </authorList>
    </citation>
    <scope>NUCLEOTIDE SEQUENCE [LARGE SCALE GENOMIC DNA]</scope>
    <source>
        <strain evidence="4 5">SGD-V-76</strain>
    </source>
</reference>
<keyword evidence="5" id="KW-1185">Reference proteome</keyword>
<feature type="domain" description="N-acetyltransferase" evidence="3">
    <location>
        <begin position="1"/>
        <end position="166"/>
    </location>
</feature>
<dbReference type="CDD" id="cd04301">
    <property type="entry name" value="NAT_SF"/>
    <property type="match status" value="1"/>
</dbReference>
<dbReference type="InterPro" id="IPR000182">
    <property type="entry name" value="GNAT_dom"/>
</dbReference>
<dbReference type="EMBL" id="LNQP01000060">
    <property type="protein sequence ID" value="KSU86908.1"/>
    <property type="molecule type" value="Genomic_DNA"/>
</dbReference>
<evidence type="ECO:0000313" key="5">
    <source>
        <dbReference type="Proteomes" id="UP000053681"/>
    </source>
</evidence>
<protein>
    <submittedName>
        <fullName evidence="4">GNAT family acetyltransferase</fullName>
    </submittedName>
</protein>
<dbReference type="InterPro" id="IPR016181">
    <property type="entry name" value="Acyl_CoA_acyltransferase"/>
</dbReference>
<name>A0A0V8JIW6_9BACI</name>
<dbReference type="Proteomes" id="UP000053681">
    <property type="component" value="Unassembled WGS sequence"/>
</dbReference>
<dbReference type="GO" id="GO:0016747">
    <property type="term" value="F:acyltransferase activity, transferring groups other than amino-acyl groups"/>
    <property type="evidence" value="ECO:0007669"/>
    <property type="project" value="InterPro"/>
</dbReference>
<evidence type="ECO:0000256" key="1">
    <source>
        <dbReference type="ARBA" id="ARBA00022679"/>
    </source>
</evidence>
<dbReference type="PANTHER" id="PTHR43420:SF47">
    <property type="entry name" value="N-ACETYLTRANSFERASE DOMAIN-CONTAINING PROTEIN"/>
    <property type="match status" value="1"/>
</dbReference>
<dbReference type="Pfam" id="PF00583">
    <property type="entry name" value="Acetyltransf_1"/>
    <property type="match status" value="1"/>
</dbReference>